<evidence type="ECO:0000313" key="1">
    <source>
        <dbReference type="EMBL" id="MDO9711972.1"/>
    </source>
</evidence>
<accession>A0ABT9E7A2</accession>
<evidence type="ECO:0000313" key="2">
    <source>
        <dbReference type="Proteomes" id="UP001243009"/>
    </source>
</evidence>
<reference evidence="1 2" key="1">
    <citation type="submission" date="2023-08" db="EMBL/GenBank/DDBJ databases">
        <title>The draft genome sequence of Paracraurococcus sp. LOR1-02.</title>
        <authorList>
            <person name="Kingkaew E."/>
            <person name="Tanasupawat S."/>
        </authorList>
    </citation>
    <scope>NUCLEOTIDE SEQUENCE [LARGE SCALE GENOMIC DNA]</scope>
    <source>
        <strain evidence="1 2">LOR1-02</strain>
    </source>
</reference>
<dbReference type="Gene3D" id="1.10.3230.30">
    <property type="entry name" value="Phage gp6-like head-tail connector protein"/>
    <property type="match status" value="1"/>
</dbReference>
<dbReference type="InterPro" id="IPR011738">
    <property type="entry name" value="Phage_CHP"/>
</dbReference>
<dbReference type="CDD" id="cd08054">
    <property type="entry name" value="gp6"/>
    <property type="match status" value="2"/>
</dbReference>
<evidence type="ECO:0008006" key="3">
    <source>
        <dbReference type="Google" id="ProtNLM"/>
    </source>
</evidence>
<dbReference type="EMBL" id="JAUTWS010000038">
    <property type="protein sequence ID" value="MDO9711972.1"/>
    <property type="molecule type" value="Genomic_DNA"/>
</dbReference>
<organism evidence="1 2">
    <name type="scientific">Paracraurococcus lichenis</name>
    <dbReference type="NCBI Taxonomy" id="3064888"/>
    <lineage>
        <taxon>Bacteria</taxon>
        <taxon>Pseudomonadati</taxon>
        <taxon>Pseudomonadota</taxon>
        <taxon>Alphaproteobacteria</taxon>
        <taxon>Acetobacterales</taxon>
        <taxon>Roseomonadaceae</taxon>
        <taxon>Paracraurococcus</taxon>
    </lineage>
</organism>
<sequence length="215" mass="23930">MQATLRVITPPAVQAVDLDFAIRHARIDSDAERDLFAMYLDSATALVEKYLGRALITQTLRWSVSETRPNGSWPFPYPTYNTVPLAYVWTYRQLDSGIVELPYSPVQSIVTVTRGEWTAGDTTLVDGVDFDADLGSEPARLRLRFGYSSAAYNHLAVTYTAGYGDDPTSIPKPITNAVLMTALNLYENRGDEDKGGMSKAVQNLLTPYRIYTYGR</sequence>
<dbReference type="Proteomes" id="UP001243009">
    <property type="component" value="Unassembled WGS sequence"/>
</dbReference>
<comment type="caution">
    <text evidence="1">The sequence shown here is derived from an EMBL/GenBank/DDBJ whole genome shotgun (WGS) entry which is preliminary data.</text>
</comment>
<dbReference type="RefSeq" id="WP_305106828.1">
    <property type="nucleotide sequence ID" value="NZ_JAUTWS010000038.1"/>
</dbReference>
<proteinExistence type="predicted"/>
<name>A0ABT9E7A2_9PROT</name>
<protein>
    <recommendedName>
        <fullName evidence="3">Phage gp6-like head-tail connector protein</fullName>
    </recommendedName>
</protein>
<gene>
    <name evidence="1" type="ORF">Q7A36_26755</name>
</gene>
<keyword evidence="2" id="KW-1185">Reference proteome</keyword>
<dbReference type="NCBIfam" id="TIGR02215">
    <property type="entry name" value="phage_chp_gp8"/>
    <property type="match status" value="1"/>
</dbReference>